<sequence>MHHSLYFINIVLYLTSFGGIQAPLDVEVEEEENFQDLELGLGSTSSHSPPPPPSSSTSTPRRRNLTTPIHSNPIAPRWRRIPPNQLPEPHHRMDALSWVALAYCLMALNALYAGDNVPGEFSLRVRIITIASMIALGCLLFANGIIPHFAPRTAFVIDRVGAALVLLSGVVATTHSESTITCLSLVFCLLFSYIVVSIRAYV</sequence>
<dbReference type="EMBL" id="CACVBM020001607">
    <property type="protein sequence ID" value="CAA7055389.1"/>
    <property type="molecule type" value="Genomic_DNA"/>
</dbReference>
<proteinExistence type="predicted"/>
<gene>
    <name evidence="3" type="ORF">MERR_LOCUS42625</name>
</gene>
<evidence type="ECO:0000256" key="1">
    <source>
        <dbReference type="SAM" id="MobiDB-lite"/>
    </source>
</evidence>
<name>A0A6D2L278_9BRAS</name>
<keyword evidence="4" id="KW-1185">Reference proteome</keyword>
<dbReference type="Proteomes" id="UP000467841">
    <property type="component" value="Unassembled WGS sequence"/>
</dbReference>
<reference evidence="3" key="1">
    <citation type="submission" date="2020-01" db="EMBL/GenBank/DDBJ databases">
        <authorList>
            <person name="Mishra B."/>
        </authorList>
    </citation>
    <scope>NUCLEOTIDE SEQUENCE [LARGE SCALE GENOMIC DNA]</scope>
</reference>
<keyword evidence="2" id="KW-1133">Transmembrane helix</keyword>
<protein>
    <submittedName>
        <fullName evidence="3">Uncharacterized protein</fullName>
    </submittedName>
</protein>
<feature type="transmembrane region" description="Helical" evidence="2">
    <location>
        <begin position="95"/>
        <end position="113"/>
    </location>
</feature>
<organism evidence="3 4">
    <name type="scientific">Microthlaspi erraticum</name>
    <dbReference type="NCBI Taxonomy" id="1685480"/>
    <lineage>
        <taxon>Eukaryota</taxon>
        <taxon>Viridiplantae</taxon>
        <taxon>Streptophyta</taxon>
        <taxon>Embryophyta</taxon>
        <taxon>Tracheophyta</taxon>
        <taxon>Spermatophyta</taxon>
        <taxon>Magnoliopsida</taxon>
        <taxon>eudicotyledons</taxon>
        <taxon>Gunneridae</taxon>
        <taxon>Pentapetalae</taxon>
        <taxon>rosids</taxon>
        <taxon>malvids</taxon>
        <taxon>Brassicales</taxon>
        <taxon>Brassicaceae</taxon>
        <taxon>Coluteocarpeae</taxon>
        <taxon>Microthlaspi</taxon>
    </lineage>
</organism>
<accession>A0A6D2L278</accession>
<feature type="region of interest" description="Disordered" evidence="1">
    <location>
        <begin position="40"/>
        <end position="76"/>
    </location>
</feature>
<evidence type="ECO:0000313" key="3">
    <source>
        <dbReference type="EMBL" id="CAA7055389.1"/>
    </source>
</evidence>
<comment type="caution">
    <text evidence="3">The sequence shown here is derived from an EMBL/GenBank/DDBJ whole genome shotgun (WGS) entry which is preliminary data.</text>
</comment>
<feature type="transmembrane region" description="Helical" evidence="2">
    <location>
        <begin position="178"/>
        <end position="196"/>
    </location>
</feature>
<keyword evidence="2" id="KW-0472">Membrane</keyword>
<evidence type="ECO:0000256" key="2">
    <source>
        <dbReference type="SAM" id="Phobius"/>
    </source>
</evidence>
<keyword evidence="2" id="KW-0812">Transmembrane</keyword>
<feature type="transmembrane region" description="Helical" evidence="2">
    <location>
        <begin position="125"/>
        <end position="146"/>
    </location>
</feature>
<dbReference type="AlphaFoldDB" id="A0A6D2L278"/>
<evidence type="ECO:0000313" key="4">
    <source>
        <dbReference type="Proteomes" id="UP000467841"/>
    </source>
</evidence>